<keyword evidence="9" id="KW-0238">DNA-binding</keyword>
<dbReference type="HAMAP" id="MF_01479">
    <property type="entry name" value="WhiB"/>
    <property type="match status" value="1"/>
</dbReference>
<evidence type="ECO:0000256" key="2">
    <source>
        <dbReference type="ARBA" id="ARBA00006597"/>
    </source>
</evidence>
<evidence type="ECO:0000256" key="10">
    <source>
        <dbReference type="ARBA" id="ARBA00023157"/>
    </source>
</evidence>
<keyword evidence="10" id="KW-1015">Disulfide bond</keyword>
<dbReference type="InterPro" id="IPR003482">
    <property type="entry name" value="Whib"/>
</dbReference>
<dbReference type="GO" id="GO:0045454">
    <property type="term" value="P:cell redox homeostasis"/>
    <property type="evidence" value="ECO:0007669"/>
    <property type="project" value="TreeGrafter"/>
</dbReference>
<evidence type="ECO:0000313" key="14">
    <source>
        <dbReference type="EMBL" id="CAB4650474.1"/>
    </source>
</evidence>
<dbReference type="PROSITE" id="PS51674">
    <property type="entry name" value="4FE4S_WBL"/>
    <property type="match status" value="1"/>
</dbReference>
<sequence length="126" mass="14099">MAKKEGFGVEILEQLMKRLYPHAMAETSRLPRPVADEWEWQYEGACRELPSEMFFHPDGERGPRRRNRENTAKAVCASCPVIAACRAHALAVQEPYGIWGGLSEDDRLAIINKPVGISHTALTHAS</sequence>
<evidence type="ECO:0000256" key="11">
    <source>
        <dbReference type="ARBA" id="ARBA00023163"/>
    </source>
</evidence>
<reference evidence="13" key="1">
    <citation type="submission" date="2020-05" db="EMBL/GenBank/DDBJ databases">
        <authorList>
            <person name="Chiriac C."/>
            <person name="Salcher M."/>
            <person name="Ghai R."/>
            <person name="Kavagutti S V."/>
        </authorList>
    </citation>
    <scope>NUCLEOTIDE SEQUENCE</scope>
</reference>
<comment type="similarity">
    <text evidence="2">Belongs to the WhiB family.</text>
</comment>
<dbReference type="PANTHER" id="PTHR38839">
    <property type="entry name" value="TRANSCRIPTIONAL REGULATOR WHID-RELATED"/>
    <property type="match status" value="1"/>
</dbReference>
<dbReference type="AlphaFoldDB" id="A0A6J6JTK3"/>
<protein>
    <submittedName>
        <fullName evidence="13">Unannotated protein</fullName>
    </submittedName>
</protein>
<evidence type="ECO:0000256" key="6">
    <source>
        <dbReference type="ARBA" id="ARBA00023004"/>
    </source>
</evidence>
<comment type="cofactor">
    <cofactor evidence="1">
        <name>[4Fe-4S] cluster</name>
        <dbReference type="ChEBI" id="CHEBI:49883"/>
    </cofactor>
</comment>
<evidence type="ECO:0000256" key="8">
    <source>
        <dbReference type="ARBA" id="ARBA00023015"/>
    </source>
</evidence>
<keyword evidence="6" id="KW-0408">Iron</keyword>
<dbReference type="InterPro" id="IPR034768">
    <property type="entry name" value="4FE4S_WBL"/>
</dbReference>
<dbReference type="Pfam" id="PF02467">
    <property type="entry name" value="Whib"/>
    <property type="match status" value="1"/>
</dbReference>
<evidence type="ECO:0000256" key="4">
    <source>
        <dbReference type="ARBA" id="ARBA00022490"/>
    </source>
</evidence>
<dbReference type="GO" id="GO:0003677">
    <property type="term" value="F:DNA binding"/>
    <property type="evidence" value="ECO:0007669"/>
    <property type="project" value="UniProtKB-KW"/>
</dbReference>
<evidence type="ECO:0000256" key="9">
    <source>
        <dbReference type="ARBA" id="ARBA00023125"/>
    </source>
</evidence>
<evidence type="ECO:0000256" key="7">
    <source>
        <dbReference type="ARBA" id="ARBA00023014"/>
    </source>
</evidence>
<organism evidence="13">
    <name type="scientific">freshwater metagenome</name>
    <dbReference type="NCBI Taxonomy" id="449393"/>
    <lineage>
        <taxon>unclassified sequences</taxon>
        <taxon>metagenomes</taxon>
        <taxon>ecological metagenomes</taxon>
    </lineage>
</organism>
<accession>A0A6J6JTK3</accession>
<evidence type="ECO:0000313" key="15">
    <source>
        <dbReference type="EMBL" id="CAB4651657.1"/>
    </source>
</evidence>
<proteinExistence type="inferred from homology"/>
<dbReference type="PANTHER" id="PTHR38839:SF5">
    <property type="entry name" value="TRANSCRIPTIONAL REGULATOR WHID"/>
    <property type="match status" value="1"/>
</dbReference>
<dbReference type="EMBL" id="CAEZWK010000011">
    <property type="protein sequence ID" value="CAB4651657.1"/>
    <property type="molecule type" value="Genomic_DNA"/>
</dbReference>
<feature type="domain" description="4Fe-4S Wbl-type" evidence="12">
    <location>
        <begin position="45"/>
        <end position="109"/>
    </location>
</feature>
<keyword evidence="5" id="KW-0479">Metal-binding</keyword>
<keyword evidence="3" id="KW-0004">4Fe-4S</keyword>
<keyword evidence="4" id="KW-0963">Cytoplasm</keyword>
<gene>
    <name evidence="13" type="ORF">UFOPK2157_00453</name>
    <name evidence="14" type="ORF">UFOPK2228_00537</name>
    <name evidence="15" type="ORF">UFOPK2245_00612</name>
</gene>
<evidence type="ECO:0000259" key="12">
    <source>
        <dbReference type="PROSITE" id="PS51674"/>
    </source>
</evidence>
<keyword evidence="11" id="KW-0804">Transcription</keyword>
<keyword evidence="7" id="KW-0411">Iron-sulfur</keyword>
<dbReference type="EMBL" id="CAEZVW010000010">
    <property type="protein sequence ID" value="CAB4639059.1"/>
    <property type="molecule type" value="Genomic_DNA"/>
</dbReference>
<dbReference type="GO" id="GO:0045892">
    <property type="term" value="P:negative regulation of DNA-templated transcription"/>
    <property type="evidence" value="ECO:0007669"/>
    <property type="project" value="TreeGrafter"/>
</dbReference>
<dbReference type="GO" id="GO:0046872">
    <property type="term" value="F:metal ion binding"/>
    <property type="evidence" value="ECO:0007669"/>
    <property type="project" value="UniProtKB-KW"/>
</dbReference>
<evidence type="ECO:0000256" key="3">
    <source>
        <dbReference type="ARBA" id="ARBA00022485"/>
    </source>
</evidence>
<evidence type="ECO:0000256" key="5">
    <source>
        <dbReference type="ARBA" id="ARBA00022723"/>
    </source>
</evidence>
<name>A0A6J6JTK3_9ZZZZ</name>
<keyword evidence="8" id="KW-0805">Transcription regulation</keyword>
<dbReference type="EMBL" id="CAEZWF010000009">
    <property type="protein sequence ID" value="CAB4650474.1"/>
    <property type="molecule type" value="Genomic_DNA"/>
</dbReference>
<evidence type="ECO:0000313" key="13">
    <source>
        <dbReference type="EMBL" id="CAB4639059.1"/>
    </source>
</evidence>
<dbReference type="GO" id="GO:0047134">
    <property type="term" value="F:protein-disulfide reductase [NAD(P)H] activity"/>
    <property type="evidence" value="ECO:0007669"/>
    <property type="project" value="TreeGrafter"/>
</dbReference>
<dbReference type="GO" id="GO:0051539">
    <property type="term" value="F:4 iron, 4 sulfur cluster binding"/>
    <property type="evidence" value="ECO:0007669"/>
    <property type="project" value="UniProtKB-KW"/>
</dbReference>
<evidence type="ECO:0000256" key="1">
    <source>
        <dbReference type="ARBA" id="ARBA00001966"/>
    </source>
</evidence>